<comment type="subcellular location">
    <subcellularLocation>
        <location evidence="1">Cell membrane</location>
        <topology evidence="1">Multi-pass membrane protein</topology>
    </subcellularLocation>
</comment>
<feature type="transmembrane region" description="Helical" evidence="6">
    <location>
        <begin position="146"/>
        <end position="165"/>
    </location>
</feature>
<feature type="transmembrane region" description="Helical" evidence="6">
    <location>
        <begin position="94"/>
        <end position="116"/>
    </location>
</feature>
<dbReference type="Proteomes" id="UP000010816">
    <property type="component" value="Chromosome"/>
</dbReference>
<reference evidence="8 9" key="1">
    <citation type="submission" date="2011-09" db="EMBL/GenBank/DDBJ databases">
        <title>Complete sequence of chromosome of Thioflavicoccus mobilis 8321.</title>
        <authorList>
            <consortium name="US DOE Joint Genome Institute"/>
            <person name="Lucas S."/>
            <person name="Han J."/>
            <person name="Lapidus A."/>
            <person name="Cheng J.-F."/>
            <person name="Goodwin L."/>
            <person name="Pitluck S."/>
            <person name="Peters L."/>
            <person name="Ovchinnikova G."/>
            <person name="Lu M."/>
            <person name="Detter J.C."/>
            <person name="Han C."/>
            <person name="Tapia R."/>
            <person name="Land M."/>
            <person name="Hauser L."/>
            <person name="Kyrpides N."/>
            <person name="Ivanova N."/>
            <person name="Pagani I."/>
            <person name="Vogl K."/>
            <person name="Liu Z."/>
            <person name="Imhoff J."/>
            <person name="Thiel V."/>
            <person name="Frigaard N.-U."/>
            <person name="Bryant D."/>
            <person name="Woyke T."/>
        </authorList>
    </citation>
    <scope>NUCLEOTIDE SEQUENCE [LARGE SCALE GENOMIC DNA]</scope>
    <source>
        <strain evidence="8 9">8321</strain>
    </source>
</reference>
<dbReference type="KEGG" id="tmb:Thimo_1654"/>
<evidence type="ECO:0000256" key="6">
    <source>
        <dbReference type="SAM" id="Phobius"/>
    </source>
</evidence>
<dbReference type="HOGENOM" id="CLU_078451_0_0_6"/>
<dbReference type="PANTHER" id="PTHR30485">
    <property type="entry name" value="NI/FE-HYDROGENASE 1 B-TYPE CYTOCHROME SUBUNIT"/>
    <property type="match status" value="1"/>
</dbReference>
<dbReference type="SUPFAM" id="SSF81342">
    <property type="entry name" value="Transmembrane di-heme cytochromes"/>
    <property type="match status" value="1"/>
</dbReference>
<dbReference type="PANTHER" id="PTHR30485:SF2">
    <property type="entry name" value="BLL0597 PROTEIN"/>
    <property type="match status" value="1"/>
</dbReference>
<dbReference type="OrthoDB" id="196472at2"/>
<dbReference type="Pfam" id="PF01292">
    <property type="entry name" value="Ni_hydr_CYTB"/>
    <property type="match status" value="1"/>
</dbReference>
<feature type="transmembrane region" description="Helical" evidence="6">
    <location>
        <begin position="15"/>
        <end position="32"/>
    </location>
</feature>
<dbReference type="GO" id="GO:0009055">
    <property type="term" value="F:electron transfer activity"/>
    <property type="evidence" value="ECO:0007669"/>
    <property type="project" value="InterPro"/>
</dbReference>
<keyword evidence="4 6" id="KW-1133">Transmembrane helix</keyword>
<dbReference type="InterPro" id="IPR016174">
    <property type="entry name" value="Di-haem_cyt_TM"/>
</dbReference>
<dbReference type="PATRIC" id="fig|765912.4.peg.1625"/>
<dbReference type="InterPro" id="IPR051542">
    <property type="entry name" value="Hydrogenase_cytochrome"/>
</dbReference>
<evidence type="ECO:0000256" key="3">
    <source>
        <dbReference type="ARBA" id="ARBA00022692"/>
    </source>
</evidence>
<evidence type="ECO:0000256" key="1">
    <source>
        <dbReference type="ARBA" id="ARBA00004651"/>
    </source>
</evidence>
<feature type="transmembrane region" description="Helical" evidence="6">
    <location>
        <begin position="44"/>
        <end position="66"/>
    </location>
</feature>
<evidence type="ECO:0000313" key="9">
    <source>
        <dbReference type="Proteomes" id="UP000010816"/>
    </source>
</evidence>
<dbReference type="GO" id="GO:0005886">
    <property type="term" value="C:plasma membrane"/>
    <property type="evidence" value="ECO:0007669"/>
    <property type="project" value="UniProtKB-SubCell"/>
</dbReference>
<evidence type="ECO:0000256" key="2">
    <source>
        <dbReference type="ARBA" id="ARBA00022475"/>
    </source>
</evidence>
<dbReference type="eggNOG" id="COG3658">
    <property type="taxonomic scope" value="Bacteria"/>
</dbReference>
<evidence type="ECO:0000313" key="8">
    <source>
        <dbReference type="EMBL" id="AGA90432.1"/>
    </source>
</evidence>
<keyword evidence="5 6" id="KW-0472">Membrane</keyword>
<keyword evidence="9" id="KW-1185">Reference proteome</keyword>
<evidence type="ECO:0000256" key="5">
    <source>
        <dbReference type="ARBA" id="ARBA00023136"/>
    </source>
</evidence>
<dbReference type="AlphaFoldDB" id="L0GX76"/>
<gene>
    <name evidence="8" type="ORF">Thimo_1654</name>
</gene>
<dbReference type="GO" id="GO:0022904">
    <property type="term" value="P:respiratory electron transport chain"/>
    <property type="evidence" value="ECO:0007669"/>
    <property type="project" value="InterPro"/>
</dbReference>
<feature type="domain" description="Cytochrome b561 bacterial/Ni-hydrogenase" evidence="7">
    <location>
        <begin position="8"/>
        <end position="178"/>
    </location>
</feature>
<sequence>MQEKRILVWDLPVRIFHWLLFVLVIAAVATALQGGSLMAVHGSIGRLIIGLLAFRVAWGVVGPTYARFRSFVRGPGAILAYLRGDWHGVGHNPLGAISILVLMTLLFMQAMLGLFATDDIAFRGPLNVLVSHETAEFITGLHRANGFLIIILVTLHVLAILYYALVRKDNLVRPMITGWKTVSDPDAESTRGLKLPFAFVLAVIFAGVVAWMAGGGPMTVLAPPPPPVIAPW</sequence>
<accession>L0GX76</accession>
<dbReference type="RefSeq" id="WP_015280573.1">
    <property type="nucleotide sequence ID" value="NC_019940.1"/>
</dbReference>
<dbReference type="GO" id="GO:0020037">
    <property type="term" value="F:heme binding"/>
    <property type="evidence" value="ECO:0007669"/>
    <property type="project" value="TreeGrafter"/>
</dbReference>
<proteinExistence type="predicted"/>
<feature type="transmembrane region" description="Helical" evidence="6">
    <location>
        <begin position="195"/>
        <end position="214"/>
    </location>
</feature>
<keyword evidence="2" id="KW-1003">Cell membrane</keyword>
<protein>
    <submittedName>
        <fullName evidence="8">Cytochrome b</fullName>
    </submittedName>
</protein>
<dbReference type="STRING" id="765912.Thimo_1654"/>
<keyword evidence="3 6" id="KW-0812">Transmembrane</keyword>
<dbReference type="InterPro" id="IPR011577">
    <property type="entry name" value="Cyt_b561_bac/Ni-Hgenase"/>
</dbReference>
<name>L0GX76_9GAMM</name>
<evidence type="ECO:0000256" key="4">
    <source>
        <dbReference type="ARBA" id="ARBA00022989"/>
    </source>
</evidence>
<dbReference type="EMBL" id="CP003051">
    <property type="protein sequence ID" value="AGA90432.1"/>
    <property type="molecule type" value="Genomic_DNA"/>
</dbReference>
<evidence type="ECO:0000259" key="7">
    <source>
        <dbReference type="Pfam" id="PF01292"/>
    </source>
</evidence>
<organism evidence="8 9">
    <name type="scientific">Thioflavicoccus mobilis 8321</name>
    <dbReference type="NCBI Taxonomy" id="765912"/>
    <lineage>
        <taxon>Bacteria</taxon>
        <taxon>Pseudomonadati</taxon>
        <taxon>Pseudomonadota</taxon>
        <taxon>Gammaproteobacteria</taxon>
        <taxon>Chromatiales</taxon>
        <taxon>Chromatiaceae</taxon>
        <taxon>Thioflavicoccus</taxon>
    </lineage>
</organism>
<dbReference type="Gene3D" id="1.20.950.20">
    <property type="entry name" value="Transmembrane di-heme cytochromes, Chain C"/>
    <property type="match status" value="1"/>
</dbReference>